<organism evidence="5 6">
    <name type="scientific">Pseudodesulfovibrio alkaliphilus</name>
    <dbReference type="NCBI Taxonomy" id="2661613"/>
    <lineage>
        <taxon>Bacteria</taxon>
        <taxon>Pseudomonadati</taxon>
        <taxon>Thermodesulfobacteriota</taxon>
        <taxon>Desulfovibrionia</taxon>
        <taxon>Desulfovibrionales</taxon>
        <taxon>Desulfovibrionaceae</taxon>
    </lineage>
</organism>
<dbReference type="RefSeq" id="WP_155935257.1">
    <property type="nucleotide sequence ID" value="NZ_WODC01000009.1"/>
</dbReference>
<sequence>MGIDLASGKREAFSNFPLFFMPHPLHEISDEPLTDYGCGDTTCFNPLPGFHFGACGMTPVHRSLKRTVYSDVAVVLAVIFLEGSCTYTLKGETGASFAMEKNMFIVGRWYGQDIEVILPPQKGCSLVGFVTQESALEEYFGRGMSCDVHNSLRKVMKEKPGGMNTASGIARPDVIATARSILDIQREGLSDLLRFRCTVLDLFAKLFHNMAEVGAHPAVLLCESDRHRMAELKSAIEKDFSSVRSVADLCAGIGMSLSKANKAFKALYAISIAQYIQQCKMSYAYSVLVQRQLNVSECTFAVGYSNASHFITAFKKHFGITPKAVSRLRTKGRT</sequence>
<evidence type="ECO:0000259" key="4">
    <source>
        <dbReference type="PROSITE" id="PS01124"/>
    </source>
</evidence>
<protein>
    <submittedName>
        <fullName evidence="5">Helix-turn-helix domain-containing protein</fullName>
    </submittedName>
</protein>
<evidence type="ECO:0000256" key="3">
    <source>
        <dbReference type="ARBA" id="ARBA00023163"/>
    </source>
</evidence>
<evidence type="ECO:0000256" key="2">
    <source>
        <dbReference type="ARBA" id="ARBA00023125"/>
    </source>
</evidence>
<evidence type="ECO:0000313" key="6">
    <source>
        <dbReference type="Proteomes" id="UP000461162"/>
    </source>
</evidence>
<keyword evidence="2" id="KW-0238">DNA-binding</keyword>
<keyword evidence="6" id="KW-1185">Reference proteome</keyword>
<dbReference type="PANTHER" id="PTHR47893">
    <property type="entry name" value="REGULATORY PROTEIN PCHR"/>
    <property type="match status" value="1"/>
</dbReference>
<gene>
    <name evidence="5" type="ORF">GKC30_12615</name>
</gene>
<dbReference type="AlphaFoldDB" id="A0A7K1KQW2"/>
<dbReference type="Gene3D" id="1.10.10.60">
    <property type="entry name" value="Homeodomain-like"/>
    <property type="match status" value="1"/>
</dbReference>
<feature type="domain" description="HTH araC/xylS-type" evidence="4">
    <location>
        <begin position="230"/>
        <end position="328"/>
    </location>
</feature>
<dbReference type="SMART" id="SM00342">
    <property type="entry name" value="HTH_ARAC"/>
    <property type="match status" value="1"/>
</dbReference>
<accession>A0A7K1KQW2</accession>
<reference evidence="5 6" key="1">
    <citation type="submission" date="2019-11" db="EMBL/GenBank/DDBJ databases">
        <title>Pseudodesulfovibrio alkaliphilus, sp. nov., an alkaliphilic sulfate-reducing bacteria from mud volcano of Taman peninsula, Russia.</title>
        <authorList>
            <person name="Frolova A."/>
            <person name="Merkel A.Y."/>
            <person name="Slobodkin A.I."/>
        </authorList>
    </citation>
    <scope>NUCLEOTIDE SEQUENCE [LARGE SCALE GENOMIC DNA]</scope>
    <source>
        <strain evidence="5 6">F-1</strain>
    </source>
</reference>
<comment type="caution">
    <text evidence="5">The sequence shown here is derived from an EMBL/GenBank/DDBJ whole genome shotgun (WGS) entry which is preliminary data.</text>
</comment>
<keyword evidence="3" id="KW-0804">Transcription</keyword>
<dbReference type="InterPro" id="IPR018060">
    <property type="entry name" value="HTH_AraC"/>
</dbReference>
<proteinExistence type="predicted"/>
<dbReference type="Proteomes" id="UP000461162">
    <property type="component" value="Unassembled WGS sequence"/>
</dbReference>
<dbReference type="InterPro" id="IPR053142">
    <property type="entry name" value="PchR_regulatory_protein"/>
</dbReference>
<dbReference type="InterPro" id="IPR009057">
    <property type="entry name" value="Homeodomain-like_sf"/>
</dbReference>
<evidence type="ECO:0000256" key="1">
    <source>
        <dbReference type="ARBA" id="ARBA00023015"/>
    </source>
</evidence>
<dbReference type="SUPFAM" id="SSF46689">
    <property type="entry name" value="Homeodomain-like"/>
    <property type="match status" value="1"/>
</dbReference>
<dbReference type="EMBL" id="WODC01000009">
    <property type="protein sequence ID" value="MUM78478.1"/>
    <property type="molecule type" value="Genomic_DNA"/>
</dbReference>
<dbReference type="PANTHER" id="PTHR47893:SF1">
    <property type="entry name" value="REGULATORY PROTEIN PCHR"/>
    <property type="match status" value="1"/>
</dbReference>
<keyword evidence="1" id="KW-0805">Transcription regulation</keyword>
<dbReference type="GO" id="GO:0043565">
    <property type="term" value="F:sequence-specific DNA binding"/>
    <property type="evidence" value="ECO:0007669"/>
    <property type="project" value="InterPro"/>
</dbReference>
<dbReference type="PROSITE" id="PS01124">
    <property type="entry name" value="HTH_ARAC_FAMILY_2"/>
    <property type="match status" value="1"/>
</dbReference>
<name>A0A7K1KQW2_9BACT</name>
<dbReference type="Pfam" id="PF12833">
    <property type="entry name" value="HTH_18"/>
    <property type="match status" value="1"/>
</dbReference>
<dbReference type="PRINTS" id="PR00032">
    <property type="entry name" value="HTHARAC"/>
</dbReference>
<evidence type="ECO:0000313" key="5">
    <source>
        <dbReference type="EMBL" id="MUM78478.1"/>
    </source>
</evidence>
<dbReference type="GO" id="GO:0003700">
    <property type="term" value="F:DNA-binding transcription factor activity"/>
    <property type="evidence" value="ECO:0007669"/>
    <property type="project" value="InterPro"/>
</dbReference>
<dbReference type="InterPro" id="IPR020449">
    <property type="entry name" value="Tscrpt_reg_AraC-type_HTH"/>
</dbReference>